<dbReference type="GO" id="GO:0050211">
    <property type="term" value="F:procollagen galactosyltransferase activity"/>
    <property type="evidence" value="ECO:0007669"/>
    <property type="project" value="UniProtKB-EC"/>
</dbReference>
<keyword evidence="2" id="KW-0808">Transferase</keyword>
<gene>
    <name evidence="2" type="ORF">PMES_01224</name>
</gene>
<evidence type="ECO:0000313" key="2">
    <source>
        <dbReference type="EMBL" id="KAF0676492.1"/>
    </source>
</evidence>
<keyword evidence="2" id="KW-0176">Collagen</keyword>
<dbReference type="CDD" id="cd06532">
    <property type="entry name" value="Glyco_transf_25"/>
    <property type="match status" value="1"/>
</dbReference>
<feature type="region of interest" description="Disordered" evidence="1">
    <location>
        <begin position="249"/>
        <end position="269"/>
    </location>
</feature>
<sequence length="269" mass="28996">MGHSHGAGQWIAATFEHVRIISLPSRKDRRRDMTRQLARIGLVPGEGNVAFFDAVRCEEKGGWPTIGARGCFLSHLGVLQEARDAGARSVLIIEDDANFGPALLTATPESLRALGAEPWDIFYGGQQDTDLRAQQPVARVLDPETRIVGAHFIAMRDAAIPEAAAYLEALASRAPGDPAGGPMHVDGAYSRLRRSGSSLKSAVCVPDLAYQRSSRTDIHELSLLDRLSGLSGGMNLLRGLQNWLRDRSVGTKPSASARRPGGKIDRNDA</sequence>
<keyword evidence="3" id="KW-1185">Reference proteome</keyword>
<evidence type="ECO:0000256" key="1">
    <source>
        <dbReference type="SAM" id="MobiDB-lite"/>
    </source>
</evidence>
<dbReference type="RefSeq" id="WP_159964619.1">
    <property type="nucleotide sequence ID" value="NZ_APKE01000014.1"/>
</dbReference>
<protein>
    <submittedName>
        <fullName evidence="2">Collagen beta-1O-galactosyltransferase</fullName>
        <ecNumber evidence="2">2.4.1.50</ecNumber>
    </submittedName>
</protein>
<reference evidence="2" key="1">
    <citation type="submission" date="2013-03" db="EMBL/GenBank/DDBJ databases">
        <title>Genome Sequence of the Profundibacterium mesophilum strain KAUST100406-0324T from Red Sea, a novel genus in the family Rhodobacteraceae.</title>
        <authorList>
            <person name="Essack M."/>
            <person name="Alam I."/>
            <person name="Lafi F."/>
            <person name="Alawi W."/>
            <person name="Kamanu F."/>
            <person name="Al-Suwailem A."/>
            <person name="Lee O.O."/>
            <person name="Xu Y."/>
            <person name="Bajic V."/>
            <person name="Qian P.-Y."/>
            <person name="Archer J."/>
        </authorList>
    </citation>
    <scope>NUCLEOTIDE SEQUENCE</scope>
    <source>
        <strain evidence="2">KAUST100406-0324</strain>
    </source>
</reference>
<evidence type="ECO:0000313" key="3">
    <source>
        <dbReference type="Proteomes" id="UP000698242"/>
    </source>
</evidence>
<dbReference type="EC" id="2.4.1.50" evidence="2"/>
<accession>A0A921NQL1</accession>
<proteinExistence type="predicted"/>
<dbReference type="InterPro" id="IPR002654">
    <property type="entry name" value="Glyco_trans_25"/>
</dbReference>
<dbReference type="Proteomes" id="UP000698242">
    <property type="component" value="Unassembled WGS sequence"/>
</dbReference>
<dbReference type="OrthoDB" id="9816113at2"/>
<comment type="caution">
    <text evidence="2">The sequence shown here is derived from an EMBL/GenBank/DDBJ whole genome shotgun (WGS) entry which is preliminary data.</text>
</comment>
<dbReference type="EMBL" id="APKE01000014">
    <property type="protein sequence ID" value="KAF0676492.1"/>
    <property type="molecule type" value="Genomic_DNA"/>
</dbReference>
<organism evidence="2 3">
    <name type="scientific">Profundibacterium mesophilum KAUST100406-0324</name>
    <dbReference type="NCBI Taxonomy" id="1037889"/>
    <lineage>
        <taxon>Bacteria</taxon>
        <taxon>Pseudomonadati</taxon>
        <taxon>Pseudomonadota</taxon>
        <taxon>Alphaproteobacteria</taxon>
        <taxon>Rhodobacterales</taxon>
        <taxon>Roseobacteraceae</taxon>
        <taxon>Profundibacterium</taxon>
    </lineage>
</organism>
<keyword evidence="2" id="KW-0328">Glycosyltransferase</keyword>
<dbReference type="AlphaFoldDB" id="A0A921NQL1"/>
<name>A0A921NQL1_9RHOB</name>